<keyword evidence="9" id="KW-0963">Cytoplasm</keyword>
<dbReference type="Gene3D" id="3.10.20.340">
    <property type="entry name" value="ArgJ beta chain, C-terminal domain"/>
    <property type="match status" value="1"/>
</dbReference>
<comment type="catalytic activity">
    <reaction evidence="8 9">
        <text>N(2)-acetyl-L-ornithine + L-glutamate = N-acetyl-L-glutamate + L-ornithine</text>
        <dbReference type="Rhea" id="RHEA:15349"/>
        <dbReference type="ChEBI" id="CHEBI:29985"/>
        <dbReference type="ChEBI" id="CHEBI:44337"/>
        <dbReference type="ChEBI" id="CHEBI:46911"/>
        <dbReference type="ChEBI" id="CHEBI:57805"/>
        <dbReference type="EC" id="2.3.1.35"/>
    </reaction>
</comment>
<gene>
    <name evidence="9" type="primary">argJ</name>
    <name evidence="10" type="ORF">AKJ43_00215</name>
</gene>
<evidence type="ECO:0000313" key="11">
    <source>
        <dbReference type="Proteomes" id="UP000070400"/>
    </source>
</evidence>
<evidence type="ECO:0000256" key="4">
    <source>
        <dbReference type="ARBA" id="ARBA00022605"/>
    </source>
</evidence>
<keyword evidence="5 9" id="KW-0808">Transferase</keyword>
<evidence type="ECO:0000256" key="6">
    <source>
        <dbReference type="ARBA" id="ARBA00022813"/>
    </source>
</evidence>
<comment type="similarity">
    <text evidence="1 9">Belongs to the ArgJ family.</text>
</comment>
<dbReference type="PANTHER" id="PTHR23100">
    <property type="entry name" value="ARGININE BIOSYNTHESIS BIFUNCTIONAL PROTEIN ARGJ"/>
    <property type="match status" value="1"/>
</dbReference>
<feature type="chain" id="PRO_5023419309" description="Arginine biosynthesis bifunctional protein ArgJ beta chain" evidence="9">
    <location>
        <begin position="192"/>
        <end position="409"/>
    </location>
</feature>
<feature type="binding site" evidence="9">
    <location>
        <position position="153"/>
    </location>
    <ligand>
        <name>substrate</name>
    </ligand>
</feature>
<dbReference type="GO" id="GO:0006592">
    <property type="term" value="P:ornithine biosynthetic process"/>
    <property type="evidence" value="ECO:0007669"/>
    <property type="project" value="TreeGrafter"/>
</dbReference>
<keyword evidence="3 9" id="KW-0055">Arginine biosynthesis</keyword>
<dbReference type="GO" id="GO:0006526">
    <property type="term" value="P:L-arginine biosynthetic process"/>
    <property type="evidence" value="ECO:0007669"/>
    <property type="project" value="UniProtKB-UniRule"/>
</dbReference>
<evidence type="ECO:0000313" key="10">
    <source>
        <dbReference type="EMBL" id="KXB02837.1"/>
    </source>
</evidence>
<reference evidence="10 11" key="1">
    <citation type="journal article" date="2016" name="Sci. Rep.">
        <title>Metabolic traits of an uncultured archaeal lineage -MSBL1- from brine pools of the Red Sea.</title>
        <authorList>
            <person name="Mwirichia R."/>
            <person name="Alam I."/>
            <person name="Rashid M."/>
            <person name="Vinu M."/>
            <person name="Ba-Alawi W."/>
            <person name="Anthony Kamau A."/>
            <person name="Kamanda Ngugi D."/>
            <person name="Goker M."/>
            <person name="Klenk H.P."/>
            <person name="Bajic V."/>
            <person name="Stingl U."/>
        </authorList>
    </citation>
    <scope>NUCLEOTIDE SEQUENCE [LARGE SCALE GENOMIC DNA]</scope>
    <source>
        <strain evidence="10">SCGC-AAA261D19</strain>
    </source>
</reference>
<comment type="pathway">
    <text evidence="9">Amino-acid biosynthesis; L-arginine biosynthesis; N(2)-acetyl-L-ornithine from L-glutamate: step 1/4.</text>
</comment>
<dbReference type="EMBL" id="LHXX01000002">
    <property type="protein sequence ID" value="KXB02837.1"/>
    <property type="molecule type" value="Genomic_DNA"/>
</dbReference>
<dbReference type="InterPro" id="IPR042195">
    <property type="entry name" value="ArgJ_beta_C"/>
</dbReference>
<feature type="active site" description="Nucleophile" evidence="9">
    <location>
        <position position="192"/>
    </location>
</feature>
<dbReference type="GO" id="GO:0004042">
    <property type="term" value="F:L-glutamate N-acetyltransferase activity"/>
    <property type="evidence" value="ECO:0007669"/>
    <property type="project" value="UniProtKB-UniRule"/>
</dbReference>
<dbReference type="Proteomes" id="UP000070400">
    <property type="component" value="Unassembled WGS sequence"/>
</dbReference>
<dbReference type="CDD" id="cd02152">
    <property type="entry name" value="OAT"/>
    <property type="match status" value="1"/>
</dbReference>
<dbReference type="EC" id="2.3.1.35" evidence="9"/>
<evidence type="ECO:0000256" key="5">
    <source>
        <dbReference type="ARBA" id="ARBA00022679"/>
    </source>
</evidence>
<feature type="site" description="Involved in the stabilization of negative charge on the oxyanion by the formation of the oxyanion hole" evidence="9">
    <location>
        <position position="114"/>
    </location>
</feature>
<feature type="chain" id="PRO_5023419310" description="Arginine biosynthesis bifunctional protein ArgJ alpha chain" evidence="9">
    <location>
        <begin position="1"/>
        <end position="191"/>
    </location>
</feature>
<dbReference type="Pfam" id="PF01960">
    <property type="entry name" value="ArgJ"/>
    <property type="match status" value="1"/>
</dbReference>
<dbReference type="AlphaFoldDB" id="A0A133V8W3"/>
<dbReference type="PANTHER" id="PTHR23100:SF0">
    <property type="entry name" value="ARGININE BIOSYNTHESIS BIFUNCTIONAL PROTEIN ARGJ, MITOCHONDRIAL"/>
    <property type="match status" value="1"/>
</dbReference>
<evidence type="ECO:0000256" key="9">
    <source>
        <dbReference type="HAMAP-Rule" id="MF_01106"/>
    </source>
</evidence>
<feature type="binding site" evidence="9">
    <location>
        <position position="404"/>
    </location>
    <ligand>
        <name>substrate</name>
    </ligand>
</feature>
<comment type="subcellular location">
    <subcellularLocation>
        <location evidence="9">Cytoplasm</location>
    </subcellularLocation>
</comment>
<evidence type="ECO:0000256" key="3">
    <source>
        <dbReference type="ARBA" id="ARBA00022571"/>
    </source>
</evidence>
<feature type="binding site" evidence="9">
    <location>
        <position position="180"/>
    </location>
    <ligand>
        <name>substrate</name>
    </ligand>
</feature>
<dbReference type="InterPro" id="IPR002813">
    <property type="entry name" value="Arg_biosynth_ArgJ"/>
</dbReference>
<dbReference type="NCBIfam" id="NF003802">
    <property type="entry name" value="PRK05388.1"/>
    <property type="match status" value="1"/>
</dbReference>
<dbReference type="FunFam" id="3.10.20.340:FF:000001">
    <property type="entry name" value="Arginine biosynthesis bifunctional protein ArgJ, chloroplastic"/>
    <property type="match status" value="1"/>
</dbReference>
<keyword evidence="9" id="KW-0511">Multifunctional enzyme</keyword>
<comment type="caution">
    <text evidence="10">The sequence shown here is derived from an EMBL/GenBank/DDBJ whole genome shotgun (WGS) entry which is preliminary data.</text>
</comment>
<keyword evidence="11" id="KW-1185">Reference proteome</keyword>
<comment type="pathway">
    <text evidence="9">Amino-acid biosynthesis; L-arginine biosynthesis; L-ornithine and N-acetyl-L-glutamate from L-glutamate and N(2)-acetyl-L-ornithine (cyclic): step 1/1.</text>
</comment>
<dbReference type="NCBIfam" id="TIGR00120">
    <property type="entry name" value="ArgJ"/>
    <property type="match status" value="1"/>
</dbReference>
<evidence type="ECO:0000256" key="1">
    <source>
        <dbReference type="ARBA" id="ARBA00006774"/>
    </source>
</evidence>
<feature type="site" description="Cleavage; by autolysis" evidence="9">
    <location>
        <begin position="191"/>
        <end position="192"/>
    </location>
</feature>
<protein>
    <recommendedName>
        <fullName evidence="9">Arginine biosynthesis bifunctional protein ArgJ</fullName>
    </recommendedName>
    <domain>
        <recommendedName>
            <fullName evidence="9">Glutamate N-acetyltransferase</fullName>
            <ecNumber evidence="9">2.3.1.35</ecNumber>
        </recommendedName>
        <alternativeName>
            <fullName evidence="9">Ornithine acetyltransferase</fullName>
            <shortName evidence="9">OATase</shortName>
        </alternativeName>
        <alternativeName>
            <fullName evidence="9">Ornithine transacetylase</fullName>
        </alternativeName>
    </domain>
    <domain>
        <recommendedName>
            <fullName evidence="9">Amino-acid acetyltransferase</fullName>
            <ecNumber evidence="9">2.3.1.1</ecNumber>
        </recommendedName>
        <alternativeName>
            <fullName evidence="9">N-acetylglutamate synthase</fullName>
            <shortName evidence="9">AGSase</shortName>
        </alternativeName>
    </domain>
    <component>
        <recommendedName>
            <fullName evidence="9">Arginine biosynthesis bifunctional protein ArgJ alpha chain</fullName>
        </recommendedName>
    </component>
    <component>
        <recommendedName>
            <fullName evidence="9">Arginine biosynthesis bifunctional protein ArgJ beta chain</fullName>
        </recommendedName>
    </component>
</protein>
<proteinExistence type="inferred from homology"/>
<feature type="binding site" evidence="9">
    <location>
        <position position="409"/>
    </location>
    <ligand>
        <name>substrate</name>
    </ligand>
</feature>
<dbReference type="GO" id="GO:0005737">
    <property type="term" value="C:cytoplasm"/>
    <property type="evidence" value="ECO:0007669"/>
    <property type="project" value="UniProtKB-SubCell"/>
</dbReference>
<feature type="binding site" evidence="9">
    <location>
        <position position="192"/>
    </location>
    <ligand>
        <name>substrate</name>
    </ligand>
</feature>
<name>A0A133V8W3_9EURY</name>
<comment type="subunit">
    <text evidence="2 9">Heterotetramer of two alpha and two beta chains.</text>
</comment>
<dbReference type="EC" id="2.3.1.1" evidence="9"/>
<sequence>MVSIIEGGLTSVPGFRATGVEAGIKHGGLDLLLLSSDKGPIPAAALFTSNLVKGSPLQITKEHLQNGKLGAVVANSGCANAYTGQQGIQDARETAELVAELLDINPEDVGVASTGPIGTRLPMDRIKEGIKKAVKQLSNSWEDGTKAAEAIMTTDTCPKEIAVELELEDGTRTTIGGATKGAGMIHPDLHATMLAFIVTDASMTSAGLRSALQKSADNSFNMVSIDRDTSTNDMALAMANGLAKNDRITKKHPSKKFQKGLDFITTELARMIARDGEGATHLLEVHVEGAENRKDARIAARAVVGSNLVKAAVFGEDPNWGRIVAALGYSGVSFDPSKLSIGFKSEEGESLILLRGKTTSEENLIHAEKIMGEEEVRINIDLGAGKEHSTAWGCDLSKEYVEINSKYIT</sequence>
<accession>A0A133V8W3</accession>
<dbReference type="PATRIC" id="fig|1698273.3.peg.44"/>
<organism evidence="10 11">
    <name type="scientific">candidate division MSBL1 archaeon SCGC-AAA261D19</name>
    <dbReference type="NCBI Taxonomy" id="1698273"/>
    <lineage>
        <taxon>Archaea</taxon>
        <taxon>Methanobacteriati</taxon>
        <taxon>Methanobacteriota</taxon>
        <taxon>candidate division MSBL1</taxon>
    </lineage>
</organism>
<keyword evidence="6 9" id="KW-0068">Autocatalytic cleavage</keyword>
<evidence type="ECO:0000256" key="8">
    <source>
        <dbReference type="ARBA" id="ARBA00049439"/>
    </source>
</evidence>
<dbReference type="InterPro" id="IPR016117">
    <property type="entry name" value="ArgJ-like_dom_sf"/>
</dbReference>
<evidence type="ECO:0000256" key="7">
    <source>
        <dbReference type="ARBA" id="ARBA00023315"/>
    </source>
</evidence>
<comment type="catalytic activity">
    <reaction evidence="9">
        <text>L-glutamate + acetyl-CoA = N-acetyl-L-glutamate + CoA + H(+)</text>
        <dbReference type="Rhea" id="RHEA:24292"/>
        <dbReference type="ChEBI" id="CHEBI:15378"/>
        <dbReference type="ChEBI" id="CHEBI:29985"/>
        <dbReference type="ChEBI" id="CHEBI:44337"/>
        <dbReference type="ChEBI" id="CHEBI:57287"/>
        <dbReference type="ChEBI" id="CHEBI:57288"/>
        <dbReference type="EC" id="2.3.1.1"/>
    </reaction>
</comment>
<dbReference type="SUPFAM" id="SSF56266">
    <property type="entry name" value="DmpA/ArgJ-like"/>
    <property type="match status" value="1"/>
</dbReference>
<feature type="site" description="Involved in the stabilization of negative charge on the oxyanion by the formation of the oxyanion hole" evidence="9">
    <location>
        <position position="115"/>
    </location>
</feature>
<keyword evidence="7 9" id="KW-0012">Acyltransferase</keyword>
<comment type="function">
    <text evidence="9">Catalyzes two activities which are involved in the cyclic version of arginine biosynthesis: the synthesis of N-acetylglutamate from glutamate and acetyl-CoA as the acetyl donor, and of ornithine by transacetylation between N(2)-acetylornithine and glutamate.</text>
</comment>
<dbReference type="GO" id="GO:0004358">
    <property type="term" value="F:L-glutamate N-acetyltransferase activity, acting on acetyl-L-ornithine as donor"/>
    <property type="evidence" value="ECO:0007669"/>
    <property type="project" value="UniProtKB-UniRule"/>
</dbReference>
<dbReference type="FunFam" id="3.60.70.12:FF:000001">
    <property type="entry name" value="Arginine biosynthesis bifunctional protein ArgJ, chloroplastic"/>
    <property type="match status" value="1"/>
</dbReference>
<feature type="binding site" evidence="9">
    <location>
        <position position="277"/>
    </location>
    <ligand>
        <name>substrate</name>
    </ligand>
</feature>
<evidence type="ECO:0000256" key="2">
    <source>
        <dbReference type="ARBA" id="ARBA00011475"/>
    </source>
</evidence>
<dbReference type="UniPathway" id="UPA00068">
    <property type="reaction ID" value="UER00106"/>
</dbReference>
<keyword evidence="4 9" id="KW-0028">Amino-acid biosynthesis</keyword>
<dbReference type="Gene3D" id="3.60.70.12">
    <property type="entry name" value="L-amino peptidase D-ALA esterase/amidase"/>
    <property type="match status" value="1"/>
</dbReference>
<dbReference type="HAMAP" id="MF_01106">
    <property type="entry name" value="ArgJ"/>
    <property type="match status" value="1"/>
</dbReference>